<sequence length="45" mass="4844">MTVWRKSSYTTGSGGTTECVEVAQVFGVGDEPEPNELVAWTAEHS</sequence>
<evidence type="ECO:0000313" key="3">
    <source>
        <dbReference type="Proteomes" id="UP001501442"/>
    </source>
</evidence>
<organism evidence="2 3">
    <name type="scientific">Actinoallomurus vinaceus</name>
    <dbReference type="NCBI Taxonomy" id="1080074"/>
    <lineage>
        <taxon>Bacteria</taxon>
        <taxon>Bacillati</taxon>
        <taxon>Actinomycetota</taxon>
        <taxon>Actinomycetes</taxon>
        <taxon>Streptosporangiales</taxon>
        <taxon>Thermomonosporaceae</taxon>
        <taxon>Actinoallomurus</taxon>
    </lineage>
</organism>
<accession>A0ABP8UW20</accession>
<keyword evidence="3" id="KW-1185">Reference proteome</keyword>
<reference evidence="3" key="1">
    <citation type="journal article" date="2019" name="Int. J. Syst. Evol. Microbiol.">
        <title>The Global Catalogue of Microorganisms (GCM) 10K type strain sequencing project: providing services to taxonomists for standard genome sequencing and annotation.</title>
        <authorList>
            <consortium name="The Broad Institute Genomics Platform"/>
            <consortium name="The Broad Institute Genome Sequencing Center for Infectious Disease"/>
            <person name="Wu L."/>
            <person name="Ma J."/>
        </authorList>
    </citation>
    <scope>NUCLEOTIDE SEQUENCE [LARGE SCALE GENOMIC DNA]</scope>
    <source>
        <strain evidence="3">JCM 17939</strain>
    </source>
</reference>
<evidence type="ECO:0000313" key="2">
    <source>
        <dbReference type="EMBL" id="GAA4639582.1"/>
    </source>
</evidence>
<dbReference type="EMBL" id="BAABHK010000028">
    <property type="protein sequence ID" value="GAA4639582.1"/>
    <property type="molecule type" value="Genomic_DNA"/>
</dbReference>
<evidence type="ECO:0000259" key="1">
    <source>
        <dbReference type="Pfam" id="PF04149"/>
    </source>
</evidence>
<dbReference type="Proteomes" id="UP001501442">
    <property type="component" value="Unassembled WGS sequence"/>
</dbReference>
<dbReference type="InterPro" id="IPR007278">
    <property type="entry name" value="DUF397"/>
</dbReference>
<gene>
    <name evidence="2" type="ORF">GCM10023196_101740</name>
</gene>
<dbReference type="Pfam" id="PF04149">
    <property type="entry name" value="DUF397"/>
    <property type="match status" value="1"/>
</dbReference>
<protein>
    <recommendedName>
        <fullName evidence="1">DUF397 domain-containing protein</fullName>
    </recommendedName>
</protein>
<dbReference type="RefSeq" id="WP_345443074.1">
    <property type="nucleotide sequence ID" value="NZ_BAABHK010000028.1"/>
</dbReference>
<proteinExistence type="predicted"/>
<name>A0ABP8UW20_9ACTN</name>
<comment type="caution">
    <text evidence="2">The sequence shown here is derived from an EMBL/GenBank/DDBJ whole genome shotgun (WGS) entry which is preliminary data.</text>
</comment>
<feature type="domain" description="DUF397" evidence="1">
    <location>
        <begin position="3"/>
        <end position="25"/>
    </location>
</feature>